<dbReference type="OrthoDB" id="344729at2"/>
<reference evidence="2 3" key="1">
    <citation type="submission" date="2016-10" db="EMBL/GenBank/DDBJ databases">
        <authorList>
            <person name="de Groot N.N."/>
        </authorList>
    </citation>
    <scope>NUCLEOTIDE SEQUENCE [LARGE SCALE GENOMIC DNA]</scope>
    <source>
        <strain evidence="2 3">DSM 21668</strain>
    </source>
</reference>
<dbReference type="EMBL" id="FNGS01000002">
    <property type="protein sequence ID" value="SDL47087.1"/>
    <property type="molecule type" value="Genomic_DNA"/>
</dbReference>
<evidence type="ECO:0000256" key="1">
    <source>
        <dbReference type="SAM" id="SignalP"/>
    </source>
</evidence>
<protein>
    <recommendedName>
        <fullName evidence="4">YHS domain-containing protein</fullName>
    </recommendedName>
</protein>
<name>A0A1G9KBN3_9BACT</name>
<organism evidence="2 3">
    <name type="scientific">Siphonobacter aquaeclarae</name>
    <dbReference type="NCBI Taxonomy" id="563176"/>
    <lineage>
        <taxon>Bacteria</taxon>
        <taxon>Pseudomonadati</taxon>
        <taxon>Bacteroidota</taxon>
        <taxon>Cytophagia</taxon>
        <taxon>Cytophagales</taxon>
        <taxon>Cytophagaceae</taxon>
        <taxon>Siphonobacter</taxon>
    </lineage>
</organism>
<evidence type="ECO:0000313" key="3">
    <source>
        <dbReference type="Proteomes" id="UP000198901"/>
    </source>
</evidence>
<keyword evidence="1" id="KW-0732">Signal</keyword>
<accession>A0A1G9KBN3</accession>
<feature type="signal peptide" evidence="1">
    <location>
        <begin position="1"/>
        <end position="19"/>
    </location>
</feature>
<gene>
    <name evidence="2" type="ORF">SAMN04488090_0958</name>
</gene>
<dbReference type="NCBIfam" id="NF041384">
    <property type="entry name" value="YHS_seleno_dom"/>
    <property type="match status" value="1"/>
</dbReference>
<proteinExistence type="predicted"/>
<feature type="chain" id="PRO_5011512567" description="YHS domain-containing protein" evidence="1">
    <location>
        <begin position="20"/>
        <end position="146"/>
    </location>
</feature>
<evidence type="ECO:0008006" key="4">
    <source>
        <dbReference type="Google" id="ProtNLM"/>
    </source>
</evidence>
<sequence length="146" mass="16374">MKTPLFAALLTLAGWSSFAQQSEIFAPDGKALKGYDAVAFFRDAGPVKGADSLAYSYKGAKWLFANRANLEAFQANPDAFVPQYGGYCAYGTSEGHKAPTEAETWTIVDNKLYFNYNRKVKTSWMKNRDERIKQADTQWPLIKDKP</sequence>
<dbReference type="AlphaFoldDB" id="A0A1G9KBN3"/>
<evidence type="ECO:0000313" key="2">
    <source>
        <dbReference type="EMBL" id="SDL47087.1"/>
    </source>
</evidence>
<dbReference type="Proteomes" id="UP000198901">
    <property type="component" value="Unassembled WGS sequence"/>
</dbReference>
<dbReference type="RefSeq" id="WP_093198497.1">
    <property type="nucleotide sequence ID" value="NZ_FNGS01000002.1"/>
</dbReference>
<keyword evidence="3" id="KW-1185">Reference proteome</keyword>
<dbReference type="STRING" id="563176.SAMN04488090_0958"/>